<dbReference type="InterPro" id="IPR005899">
    <property type="entry name" value="Na_pump_deCOase"/>
</dbReference>
<evidence type="ECO:0000256" key="1">
    <source>
        <dbReference type="ARBA" id="ARBA00004236"/>
    </source>
</evidence>
<keyword evidence="2" id="KW-1003">Cell membrane</keyword>
<reference evidence="8" key="1">
    <citation type="submission" date="2021-10" db="EMBL/GenBank/DDBJ databases">
        <title>Anaerobic single-cell dispensing facilitates the cultivation of human gut bacteria.</title>
        <authorList>
            <person name="Afrizal A."/>
        </authorList>
    </citation>
    <scope>NUCLEOTIDE SEQUENCE</scope>
    <source>
        <strain evidence="8">CLA-AA-H274</strain>
    </source>
</reference>
<dbReference type="PROSITE" id="PS51257">
    <property type="entry name" value="PROKAR_LIPOPROTEIN"/>
    <property type="match status" value="1"/>
</dbReference>
<feature type="chain" id="PRO_5042237482" evidence="7">
    <location>
        <begin position="32"/>
        <end position="264"/>
    </location>
</feature>
<dbReference type="GO" id="GO:0036376">
    <property type="term" value="P:sodium ion export across plasma membrane"/>
    <property type="evidence" value="ECO:0007669"/>
    <property type="project" value="InterPro"/>
</dbReference>
<accession>A0AAE3ARJ9</accession>
<dbReference type="Proteomes" id="UP001198962">
    <property type="component" value="Unassembled WGS sequence"/>
</dbReference>
<organism evidence="8 9">
    <name type="scientific">Brotaphodocola catenula</name>
    <dbReference type="NCBI Taxonomy" id="2885361"/>
    <lineage>
        <taxon>Bacteria</taxon>
        <taxon>Bacillati</taxon>
        <taxon>Bacillota</taxon>
        <taxon>Clostridia</taxon>
        <taxon>Lachnospirales</taxon>
        <taxon>Lachnospiraceae</taxon>
        <taxon>Brotaphodocola</taxon>
    </lineage>
</organism>
<evidence type="ECO:0000256" key="2">
    <source>
        <dbReference type="ARBA" id="ARBA00022475"/>
    </source>
</evidence>
<feature type="transmembrane region" description="Helical" evidence="6">
    <location>
        <begin position="162"/>
        <end position="186"/>
    </location>
</feature>
<keyword evidence="7" id="KW-0732">Signal</keyword>
<dbReference type="GO" id="GO:0015081">
    <property type="term" value="F:sodium ion transmembrane transporter activity"/>
    <property type="evidence" value="ECO:0007669"/>
    <property type="project" value="InterPro"/>
</dbReference>
<keyword evidence="4 6" id="KW-1133">Transmembrane helix</keyword>
<keyword evidence="9" id="KW-1185">Reference proteome</keyword>
<evidence type="ECO:0000313" key="9">
    <source>
        <dbReference type="Proteomes" id="UP001198962"/>
    </source>
</evidence>
<evidence type="ECO:0000256" key="7">
    <source>
        <dbReference type="SAM" id="SignalP"/>
    </source>
</evidence>
<sequence>MKQYLKRMVLAMCLVACFFVLSACSSASTNADESSLDPQMASYITQTSEQLVQSITSLDKESGAQSQEYLIKQKEEGLAGGVASWLNSMNDTGSLVEILDSDAQESSDGSYIGIVNASFEKRNAQFKFFYAEDGQQMEVTSISISPEYTTGEKMQKAAMNTLMGMGTVFIVLIFISLLIGCFKYIGVVQNNMAKKKEAEVTPAPAPVAKAPVQVADTADEDEIAVVIAAAIAAAEEDELAETVVSNDKLVARSIRHANRSRRRW</sequence>
<evidence type="ECO:0000256" key="5">
    <source>
        <dbReference type="ARBA" id="ARBA00023136"/>
    </source>
</evidence>
<comment type="subcellular location">
    <subcellularLocation>
        <location evidence="1">Cell membrane</location>
    </subcellularLocation>
</comment>
<evidence type="ECO:0000256" key="4">
    <source>
        <dbReference type="ARBA" id="ARBA00022989"/>
    </source>
</evidence>
<dbReference type="EMBL" id="JAJEPU010000017">
    <property type="protein sequence ID" value="MCC2164679.1"/>
    <property type="molecule type" value="Genomic_DNA"/>
</dbReference>
<name>A0AAE3ARJ9_9FIRM</name>
<evidence type="ECO:0000256" key="6">
    <source>
        <dbReference type="SAM" id="Phobius"/>
    </source>
</evidence>
<gene>
    <name evidence="8" type="ORF">LKD32_07260</name>
</gene>
<dbReference type="GO" id="GO:0005886">
    <property type="term" value="C:plasma membrane"/>
    <property type="evidence" value="ECO:0007669"/>
    <property type="project" value="UniProtKB-SubCell"/>
</dbReference>
<evidence type="ECO:0000313" key="8">
    <source>
        <dbReference type="EMBL" id="MCC2164679.1"/>
    </source>
</evidence>
<dbReference type="AlphaFoldDB" id="A0AAE3ARJ9"/>
<comment type="caution">
    <text evidence="8">The sequence shown here is derived from an EMBL/GenBank/DDBJ whole genome shotgun (WGS) entry which is preliminary data.</text>
</comment>
<dbReference type="RefSeq" id="WP_308451245.1">
    <property type="nucleotide sequence ID" value="NZ_JAJEPU010000017.1"/>
</dbReference>
<evidence type="ECO:0000256" key="3">
    <source>
        <dbReference type="ARBA" id="ARBA00022692"/>
    </source>
</evidence>
<keyword evidence="3 6" id="KW-0812">Transmembrane</keyword>
<keyword evidence="5 6" id="KW-0472">Membrane</keyword>
<dbReference type="Pfam" id="PF04277">
    <property type="entry name" value="OAD_gamma"/>
    <property type="match status" value="1"/>
</dbReference>
<feature type="signal peptide" evidence="7">
    <location>
        <begin position="1"/>
        <end position="31"/>
    </location>
</feature>
<protein>
    <submittedName>
        <fullName evidence="8">OadG family protein</fullName>
    </submittedName>
</protein>
<proteinExistence type="predicted"/>
<dbReference type="NCBIfam" id="TIGR01195">
    <property type="entry name" value="oadG_fam"/>
    <property type="match status" value="1"/>
</dbReference>